<accession>A0A1G6UC50</accession>
<proteinExistence type="predicted"/>
<evidence type="ECO:0008006" key="3">
    <source>
        <dbReference type="Google" id="ProtNLM"/>
    </source>
</evidence>
<evidence type="ECO:0000313" key="2">
    <source>
        <dbReference type="Proteomes" id="UP000198666"/>
    </source>
</evidence>
<dbReference type="EMBL" id="FMZB01000010">
    <property type="protein sequence ID" value="SDD38829.1"/>
    <property type="molecule type" value="Genomic_DNA"/>
</dbReference>
<dbReference type="InterPro" id="IPR021338">
    <property type="entry name" value="DUF2953"/>
</dbReference>
<dbReference type="STRING" id="361279.SAMN05421663_11028"/>
<organism evidence="1 2">
    <name type="scientific">Terribacillus halophilus</name>
    <dbReference type="NCBI Taxonomy" id="361279"/>
    <lineage>
        <taxon>Bacteria</taxon>
        <taxon>Bacillati</taxon>
        <taxon>Bacillota</taxon>
        <taxon>Bacilli</taxon>
        <taxon>Bacillales</taxon>
        <taxon>Bacillaceae</taxon>
        <taxon>Terribacillus</taxon>
    </lineage>
</organism>
<gene>
    <name evidence="1" type="ORF">SAMN05421663_11028</name>
</gene>
<protein>
    <recommendedName>
        <fullName evidence="3">DUF2953 domain-containing protein</fullName>
    </recommendedName>
</protein>
<dbReference type="Pfam" id="PF11167">
    <property type="entry name" value="DUF2953"/>
    <property type="match status" value="1"/>
</dbReference>
<evidence type="ECO:0000313" key="1">
    <source>
        <dbReference type="EMBL" id="SDD38829.1"/>
    </source>
</evidence>
<dbReference type="AlphaFoldDB" id="A0A1G6UC50"/>
<name>A0A1G6UC50_9BACI</name>
<dbReference type="RefSeq" id="WP_170829729.1">
    <property type="nucleotide sequence ID" value="NZ_FMZB01000010.1"/>
</dbReference>
<sequence>MWIAISIAIVVLLLFLVVLTAKVTFQIHYATPEWNIQIRVFGILIRKWQMKQNSSIEPSSSKDLKQQLVDIFADLQKISHSFPYLLRITRNAELQQLRWHTMIGMSDAASAGALVGFVWTIKGIANQVIRSNFRTAEPFDIQVQPIFNTFLFNTSFQCIVSIRTGKAMQAIISNARER</sequence>
<reference evidence="2" key="1">
    <citation type="submission" date="2016-10" db="EMBL/GenBank/DDBJ databases">
        <authorList>
            <person name="Varghese N."/>
            <person name="Submissions S."/>
        </authorList>
    </citation>
    <scope>NUCLEOTIDE SEQUENCE [LARGE SCALE GENOMIC DNA]</scope>
    <source>
        <strain evidence="2">DSM 21620</strain>
    </source>
</reference>
<keyword evidence="2" id="KW-1185">Reference proteome</keyword>
<dbReference type="Proteomes" id="UP000198666">
    <property type="component" value="Unassembled WGS sequence"/>
</dbReference>